<accession>A0A0F9VHY4</accession>
<proteinExistence type="predicted"/>
<feature type="domain" description="DUF6351" evidence="1">
    <location>
        <begin position="44"/>
        <end position="784"/>
    </location>
</feature>
<reference evidence="2" key="1">
    <citation type="journal article" date="2015" name="Nature">
        <title>Complex archaea that bridge the gap between prokaryotes and eukaryotes.</title>
        <authorList>
            <person name="Spang A."/>
            <person name="Saw J.H."/>
            <person name="Jorgensen S.L."/>
            <person name="Zaremba-Niedzwiedzka K."/>
            <person name="Martijn J."/>
            <person name="Lind A.E."/>
            <person name="van Eijk R."/>
            <person name="Schleper C."/>
            <person name="Guy L."/>
            <person name="Ettema T.J."/>
        </authorList>
    </citation>
    <scope>NUCLEOTIDE SEQUENCE</scope>
</reference>
<dbReference type="EMBL" id="LAZR01000046">
    <property type="protein sequence ID" value="KKN99437.1"/>
    <property type="molecule type" value="Genomic_DNA"/>
</dbReference>
<name>A0A0F9VHY4_9ZZZZ</name>
<evidence type="ECO:0000313" key="2">
    <source>
        <dbReference type="EMBL" id="KKN99437.1"/>
    </source>
</evidence>
<dbReference type="AlphaFoldDB" id="A0A0F9VHY4"/>
<protein>
    <recommendedName>
        <fullName evidence="1">DUF6351 domain-containing protein</fullName>
    </recommendedName>
</protein>
<comment type="caution">
    <text evidence="2">The sequence shown here is derived from an EMBL/GenBank/DDBJ whole genome shotgun (WGS) entry which is preliminary data.</text>
</comment>
<dbReference type="Pfam" id="PF19878">
    <property type="entry name" value="DUF6351"/>
    <property type="match status" value="1"/>
</dbReference>
<dbReference type="SUPFAM" id="SSF53474">
    <property type="entry name" value="alpha/beta-Hydrolases"/>
    <property type="match status" value="1"/>
</dbReference>
<dbReference type="InterPro" id="IPR029058">
    <property type="entry name" value="AB_hydrolase_fold"/>
</dbReference>
<organism evidence="2">
    <name type="scientific">marine sediment metagenome</name>
    <dbReference type="NCBI Taxonomy" id="412755"/>
    <lineage>
        <taxon>unclassified sequences</taxon>
        <taxon>metagenomes</taxon>
        <taxon>ecological metagenomes</taxon>
    </lineage>
</organism>
<gene>
    <name evidence="2" type="ORF">LCGC14_0135280</name>
</gene>
<sequence length="788" mass="86259">MDISRKFAPVFSVTLLSLALGGCLSDSDSSDSDSTARPDLQLGVLSSAADQVTGSEVLLTVEGNVQLAEDEMDNLELWLNDKEVEPVRMLQRNGRLEILLDGLQLGENQLELHHSQHGQLYSMTLTSYPETGPVFSGPQQYPFVCTVDTQLGIQPLVDSQEEGYPVYEGESVAGYSRDCTIEPRIDFLYRTTGGAYAALPSDGSRPADMATTTLTDGRDVDFVVRREVGTLNRFIYSFATLATRGDAADAASTANWNGRLLFHFEGGVAIGHTQGKLSGDALTPEVLGKGYAVIYSTGTRANTHYNLQVGGETALMVKEHFVKRFGVPEYTVAIGGSGGAIQQYVYSQNHPGLIDAGVPQYSYPDMVTQTIHVGDCELLEHYMDATDRTNARWRTTTNRSLLVGLNATDAYADPLYDTKLALGYSSAPGMTECIPAWRGLTPLTMNPHYGQVDNQEKMYPPGIMDSVQWTHFDDLRNVYGLDDDGQPRTLFDNIGVQYGLSSMRQSKITPTEFLKLNRLIGGWKQPSEMVQEGAPFLPPNTAENFDPWSSRNMNLSPDGIAPAPRTEGDLLAMNAAYEKGIVFDGQLNIPVIDWRHYLEEVLDMHNSHQSFSVRQRVLNKMGNADNQVIWFTDTRPTNTSDPARPRAQKNFDQTWQALEVLDEWLANIRENPDQSIGDNRPDGAVDSCFNTDGSLIAEGAEVWNGIIDGQTSGACTDEFPTYTTSRMVAGGPIEGSVFKCALKPVSTALGDGTYGTWVPSSDEINQLNAIFPQGVCDYSAADQGRPAG</sequence>
<dbReference type="InterPro" id="IPR045556">
    <property type="entry name" value="DUF6351"/>
</dbReference>
<dbReference type="PROSITE" id="PS51257">
    <property type="entry name" value="PROKAR_LIPOPROTEIN"/>
    <property type="match status" value="1"/>
</dbReference>
<evidence type="ECO:0000259" key="1">
    <source>
        <dbReference type="Pfam" id="PF19878"/>
    </source>
</evidence>